<dbReference type="Proteomes" id="UP001198200">
    <property type="component" value="Unassembled WGS sequence"/>
</dbReference>
<sequence length="291" mass="33492">MHFVEAKGILSSNNGMNLYRGCTHGCIYCDSRSKCYGFTHDFEDIEVKANAPQLLEKALKSKRKKCMIGTGAMCDPYLHAEEKLKLTRRCLELIDKYEYGVAIQTKSTRILRDMDLLESINSKAKAVVQMTMTTYDETLCKILEPHVSTTRERFEALMQLKKVGIPTVVWLTPILPFINDTKENIEGILNYCVEAGVKGIICFNMGLTLRDGDREYFYQALDKSFPEMKKKYIEIYGNAYELLSPNNDMLMEIFRKKCAENGIISDANECFQYLHAFPEKYMQMSFVDNLQ</sequence>
<gene>
    <name evidence="5" type="ORF">LKD48_12015</name>
</gene>
<dbReference type="SUPFAM" id="SSF102114">
    <property type="entry name" value="Radical SAM enzymes"/>
    <property type="match status" value="1"/>
</dbReference>
<dbReference type="RefSeq" id="WP_308732111.1">
    <property type="nucleotide sequence ID" value="NZ_JAJEQN010000032.1"/>
</dbReference>
<dbReference type="InterPro" id="IPR007197">
    <property type="entry name" value="rSAM"/>
</dbReference>
<keyword evidence="1" id="KW-0479">Metal-binding</keyword>
<keyword evidence="2" id="KW-0408">Iron</keyword>
<dbReference type="SFLD" id="SFLDS00029">
    <property type="entry name" value="Radical_SAM"/>
    <property type="match status" value="1"/>
</dbReference>
<dbReference type="PANTHER" id="PTHR43432">
    <property type="entry name" value="SLR0285 PROTEIN"/>
    <property type="match status" value="1"/>
</dbReference>
<dbReference type="Pfam" id="PF04055">
    <property type="entry name" value="Radical_SAM"/>
    <property type="match status" value="1"/>
</dbReference>
<evidence type="ECO:0000313" key="6">
    <source>
        <dbReference type="Proteomes" id="UP001198200"/>
    </source>
</evidence>
<dbReference type="InterPro" id="IPR040086">
    <property type="entry name" value="MJ0683-like"/>
</dbReference>
<feature type="domain" description="Radical SAM core" evidence="4">
    <location>
        <begin position="16"/>
        <end position="185"/>
    </location>
</feature>
<dbReference type="GO" id="GO:0051536">
    <property type="term" value="F:iron-sulfur cluster binding"/>
    <property type="evidence" value="ECO:0007669"/>
    <property type="project" value="UniProtKB-KW"/>
</dbReference>
<dbReference type="GO" id="GO:0003824">
    <property type="term" value="F:catalytic activity"/>
    <property type="evidence" value="ECO:0007669"/>
    <property type="project" value="InterPro"/>
</dbReference>
<dbReference type="InterPro" id="IPR058240">
    <property type="entry name" value="rSAM_sf"/>
</dbReference>
<keyword evidence="3" id="KW-0411">Iron-sulfur</keyword>
<evidence type="ECO:0000256" key="3">
    <source>
        <dbReference type="ARBA" id="ARBA00023014"/>
    </source>
</evidence>
<protein>
    <submittedName>
        <fullName evidence="5">Radical SAM protein</fullName>
    </submittedName>
</protein>
<accession>A0AAE3E5T5</accession>
<proteinExistence type="predicted"/>
<dbReference type="AlphaFoldDB" id="A0AAE3E5T5"/>
<dbReference type="EMBL" id="JAJEQN010000032">
    <property type="protein sequence ID" value="MCC2222350.1"/>
    <property type="molecule type" value="Genomic_DNA"/>
</dbReference>
<evidence type="ECO:0000313" key="5">
    <source>
        <dbReference type="EMBL" id="MCC2222350.1"/>
    </source>
</evidence>
<keyword evidence="6" id="KW-1185">Reference proteome</keyword>
<name>A0AAE3E5T5_9FIRM</name>
<evidence type="ECO:0000256" key="1">
    <source>
        <dbReference type="ARBA" id="ARBA00022723"/>
    </source>
</evidence>
<comment type="caution">
    <text evidence="5">The sequence shown here is derived from an EMBL/GenBank/DDBJ whole genome shotgun (WGS) entry which is preliminary data.</text>
</comment>
<dbReference type="Gene3D" id="3.80.30.30">
    <property type="match status" value="1"/>
</dbReference>
<dbReference type="SFLD" id="SFLDG01084">
    <property type="entry name" value="Uncharacterised_Radical_SAM_Su"/>
    <property type="match status" value="1"/>
</dbReference>
<evidence type="ECO:0000256" key="2">
    <source>
        <dbReference type="ARBA" id="ARBA00023004"/>
    </source>
</evidence>
<dbReference type="GO" id="GO:0046872">
    <property type="term" value="F:metal ion binding"/>
    <property type="evidence" value="ECO:0007669"/>
    <property type="project" value="UniProtKB-KW"/>
</dbReference>
<reference evidence="5 6" key="1">
    <citation type="submission" date="2021-10" db="EMBL/GenBank/DDBJ databases">
        <title>Anaerobic single-cell dispensing facilitates the cultivation of human gut bacteria.</title>
        <authorList>
            <person name="Afrizal A."/>
        </authorList>
    </citation>
    <scope>NUCLEOTIDE SEQUENCE [LARGE SCALE GENOMIC DNA]</scope>
    <source>
        <strain evidence="5 6">CLA-AA-H224</strain>
    </source>
</reference>
<dbReference type="PANTHER" id="PTHR43432:SF5">
    <property type="entry name" value="ELP3_MIAA_NIFB-LIKE RADICAL SAM CORE DOMAIN-CONTAINING PROTEIN"/>
    <property type="match status" value="1"/>
</dbReference>
<dbReference type="CDD" id="cd01335">
    <property type="entry name" value="Radical_SAM"/>
    <property type="match status" value="1"/>
</dbReference>
<evidence type="ECO:0000259" key="4">
    <source>
        <dbReference type="Pfam" id="PF04055"/>
    </source>
</evidence>
<organism evidence="5 6">
    <name type="scientific">Anthropogastromicrobium aceti</name>
    <dbReference type="NCBI Taxonomy" id="2981768"/>
    <lineage>
        <taxon>Bacteria</taxon>
        <taxon>Bacillati</taxon>
        <taxon>Bacillota</taxon>
        <taxon>Clostridia</taxon>
        <taxon>Lachnospirales</taxon>
        <taxon>Lachnospiraceae</taxon>
        <taxon>Anthropogastromicrobium</taxon>
    </lineage>
</organism>